<organism evidence="2 3">
    <name type="scientific">Desulfurococcus amylolyticus (strain DSM 18924 / JCM 16383 / VKM B-2413 / 1221n)</name>
    <name type="common">Desulfurococcus kamchatkensis</name>
    <dbReference type="NCBI Taxonomy" id="490899"/>
    <lineage>
        <taxon>Archaea</taxon>
        <taxon>Thermoproteota</taxon>
        <taxon>Thermoprotei</taxon>
        <taxon>Desulfurococcales</taxon>
        <taxon>Desulfurococcaceae</taxon>
        <taxon>Desulfurococcus</taxon>
    </lineage>
</organism>
<dbReference type="Proteomes" id="UP000006903">
    <property type="component" value="Chromosome"/>
</dbReference>
<keyword evidence="1" id="KW-0812">Transmembrane</keyword>
<dbReference type="InterPro" id="IPR009198">
    <property type="entry name" value="UCP014484_TM"/>
</dbReference>
<dbReference type="STRING" id="490899.DKAM_1223"/>
<keyword evidence="1" id="KW-0472">Membrane</keyword>
<keyword evidence="1" id="KW-1133">Transmembrane helix</keyword>
<dbReference type="KEGG" id="dka:DKAM_1223"/>
<evidence type="ECO:0000313" key="3">
    <source>
        <dbReference type="Proteomes" id="UP000006903"/>
    </source>
</evidence>
<feature type="transmembrane region" description="Helical" evidence="1">
    <location>
        <begin position="133"/>
        <end position="151"/>
    </location>
</feature>
<feature type="transmembrane region" description="Helical" evidence="1">
    <location>
        <begin position="12"/>
        <end position="31"/>
    </location>
</feature>
<sequence>MIAVSMPFSRKTMIVMQAVSILLFALVSAVIPNYAFIIFLLYFLVFMFLAMRATTRTMKIPPRNELGSPLFKELNALQVMLSDKIFQAEMNRQMKLMFINLGLVFLLFILLPVYNNYIWPFISGALGLTGESILVNFIRFLGLYLFFLGVMQGMRYMLIRGQSSTPPVIPARVFAVYKKGVVLDERQFVKFTEDICFRVDHDRKFVELVNTRGNTVLTRLYTLEVGKLTEKLREAGVNECKQ</sequence>
<dbReference type="EMBL" id="CP001140">
    <property type="protein sequence ID" value="ACL11549.1"/>
    <property type="molecule type" value="Genomic_DNA"/>
</dbReference>
<evidence type="ECO:0000256" key="1">
    <source>
        <dbReference type="SAM" id="Phobius"/>
    </source>
</evidence>
<dbReference type="HOGENOM" id="CLU_1145180_0_0_2"/>
<dbReference type="eggNOG" id="arCOG04319">
    <property type="taxonomic scope" value="Archaea"/>
</dbReference>
<evidence type="ECO:0000313" key="2">
    <source>
        <dbReference type="EMBL" id="ACL11549.1"/>
    </source>
</evidence>
<feature type="transmembrane region" description="Helical" evidence="1">
    <location>
        <begin position="96"/>
        <end position="113"/>
    </location>
</feature>
<protein>
    <submittedName>
        <fullName evidence="2">Hypothetical membrane protein</fullName>
    </submittedName>
</protein>
<dbReference type="AlphaFoldDB" id="B8D618"/>
<name>B8D618_DESA1</name>
<reference evidence="2 3" key="1">
    <citation type="journal article" date="2009" name="J. Bacteriol.">
        <title>Complete genome sequence of the anaerobic, protein-degrading hyperthermophilic crenarchaeon Desulfurococcus kamchatkensis.</title>
        <authorList>
            <person name="Ravin N.V."/>
            <person name="Mardanov A.V."/>
            <person name="Beletsky A.V."/>
            <person name="Kublanov I.V."/>
            <person name="Kolganova T.V."/>
            <person name="Lebedinsky A.V."/>
            <person name="Chernyh N.A."/>
            <person name="Bonch-Osmolovskaya E.A."/>
            <person name="Skryabin K.G."/>
        </authorList>
    </citation>
    <scope>NUCLEOTIDE SEQUENCE [LARGE SCALE GENOMIC DNA]</scope>
    <source>
        <strain evidence="3">DSM 18924 / JCM 16383 / VKM B-2413 / 1221n</strain>
    </source>
</reference>
<dbReference type="Pfam" id="PF09973">
    <property type="entry name" value="DUF2208"/>
    <property type="match status" value="1"/>
</dbReference>
<gene>
    <name evidence="2" type="ordered locus">DKAM_1223</name>
</gene>
<accession>B8D618</accession>
<proteinExistence type="predicted"/>